<gene>
    <name evidence="2" type="ORF">IW261DRAFT_606152</name>
</gene>
<evidence type="ECO:0000256" key="1">
    <source>
        <dbReference type="SAM" id="SignalP"/>
    </source>
</evidence>
<keyword evidence="3" id="KW-1185">Reference proteome</keyword>
<name>A0AA39PN43_9AGAR</name>
<protein>
    <submittedName>
        <fullName evidence="2">Uncharacterized protein</fullName>
    </submittedName>
</protein>
<evidence type="ECO:0000313" key="3">
    <source>
        <dbReference type="Proteomes" id="UP001175227"/>
    </source>
</evidence>
<dbReference type="Proteomes" id="UP001175227">
    <property type="component" value="Unassembled WGS sequence"/>
</dbReference>
<feature type="chain" id="PRO_5041243122" evidence="1">
    <location>
        <begin position="17"/>
        <end position="213"/>
    </location>
</feature>
<proteinExistence type="predicted"/>
<accession>A0AA39PN43</accession>
<feature type="signal peptide" evidence="1">
    <location>
        <begin position="1"/>
        <end position="16"/>
    </location>
</feature>
<reference evidence="2" key="1">
    <citation type="submission" date="2023-06" db="EMBL/GenBank/DDBJ databases">
        <authorList>
            <consortium name="Lawrence Berkeley National Laboratory"/>
            <person name="Ahrendt S."/>
            <person name="Sahu N."/>
            <person name="Indic B."/>
            <person name="Wong-Bajracharya J."/>
            <person name="Merenyi Z."/>
            <person name="Ke H.-M."/>
            <person name="Monk M."/>
            <person name="Kocsube S."/>
            <person name="Drula E."/>
            <person name="Lipzen A."/>
            <person name="Balint B."/>
            <person name="Henrissat B."/>
            <person name="Andreopoulos B."/>
            <person name="Martin F.M."/>
            <person name="Harder C.B."/>
            <person name="Rigling D."/>
            <person name="Ford K.L."/>
            <person name="Foster G.D."/>
            <person name="Pangilinan J."/>
            <person name="Papanicolaou A."/>
            <person name="Barry K."/>
            <person name="LaButti K."/>
            <person name="Viragh M."/>
            <person name="Koriabine M."/>
            <person name="Yan M."/>
            <person name="Riley R."/>
            <person name="Champramary S."/>
            <person name="Plett K.L."/>
            <person name="Tsai I.J."/>
            <person name="Slot J."/>
            <person name="Sipos G."/>
            <person name="Plett J."/>
            <person name="Nagy L.G."/>
            <person name="Grigoriev I.V."/>
        </authorList>
    </citation>
    <scope>NUCLEOTIDE SEQUENCE</scope>
    <source>
        <strain evidence="2">ICMP 16352</strain>
    </source>
</reference>
<organism evidence="2 3">
    <name type="scientific">Armillaria novae-zelandiae</name>
    <dbReference type="NCBI Taxonomy" id="153914"/>
    <lineage>
        <taxon>Eukaryota</taxon>
        <taxon>Fungi</taxon>
        <taxon>Dikarya</taxon>
        <taxon>Basidiomycota</taxon>
        <taxon>Agaricomycotina</taxon>
        <taxon>Agaricomycetes</taxon>
        <taxon>Agaricomycetidae</taxon>
        <taxon>Agaricales</taxon>
        <taxon>Marasmiineae</taxon>
        <taxon>Physalacriaceae</taxon>
        <taxon>Armillaria</taxon>
    </lineage>
</organism>
<comment type="caution">
    <text evidence="2">The sequence shown here is derived from an EMBL/GenBank/DDBJ whole genome shotgun (WGS) entry which is preliminary data.</text>
</comment>
<keyword evidence="1" id="KW-0732">Signal</keyword>
<dbReference type="AlphaFoldDB" id="A0AA39PN43"/>
<dbReference type="EMBL" id="JAUEPR010000003">
    <property type="protein sequence ID" value="KAK0487312.1"/>
    <property type="molecule type" value="Genomic_DNA"/>
</dbReference>
<sequence length="213" mass="24385">MTALVLAVDLFLPCCGDISFTSCHPKLSGFKWVFCAWYTTHTPSIICIILVFGSTRQLAVHKPPAFEFWISSGPVPIQQFELEYTLSQAEVLPSFCGAECSSLQHVLSVLTTHASPIWFPKVSISRRMLLSPLTIPLLSKLPTPSYYRHLYADFSTRARLMASNGKATLHVRRMIQNSVRYYHRPRPKFRMTTRFRSLRQSFLPARFTFALHK</sequence>
<evidence type="ECO:0000313" key="2">
    <source>
        <dbReference type="EMBL" id="KAK0487312.1"/>
    </source>
</evidence>